<evidence type="ECO:0000313" key="9">
    <source>
        <dbReference type="EMBL" id="PZQ54511.1"/>
    </source>
</evidence>
<dbReference type="PANTHER" id="PTHR47637:SF1">
    <property type="entry name" value="CHAPERONE SURA"/>
    <property type="match status" value="1"/>
</dbReference>
<feature type="domain" description="PpiC" evidence="8">
    <location>
        <begin position="215"/>
        <end position="317"/>
    </location>
</feature>
<evidence type="ECO:0000256" key="3">
    <source>
        <dbReference type="ARBA" id="ARBA00023110"/>
    </source>
</evidence>
<dbReference type="InterPro" id="IPR015391">
    <property type="entry name" value="SurA_N"/>
</dbReference>
<dbReference type="Pfam" id="PF00639">
    <property type="entry name" value="Rotamase"/>
    <property type="match status" value="1"/>
</dbReference>
<dbReference type="SUPFAM" id="SSF54534">
    <property type="entry name" value="FKBP-like"/>
    <property type="match status" value="1"/>
</dbReference>
<evidence type="ECO:0000256" key="4">
    <source>
        <dbReference type="ARBA" id="ARBA00023186"/>
    </source>
</evidence>
<keyword evidence="4" id="KW-0143">Chaperone</keyword>
<keyword evidence="1 7" id="KW-0732">Signal</keyword>
<keyword evidence="3 6" id="KW-0697">Rotamase</keyword>
<dbReference type="PROSITE" id="PS50198">
    <property type="entry name" value="PPIC_PPIASE_2"/>
    <property type="match status" value="1"/>
</dbReference>
<dbReference type="InterPro" id="IPR027304">
    <property type="entry name" value="Trigger_fact/SurA_dom_sf"/>
</dbReference>
<dbReference type="InterPro" id="IPR000297">
    <property type="entry name" value="PPIase_PpiC"/>
</dbReference>
<evidence type="ECO:0000256" key="6">
    <source>
        <dbReference type="PROSITE-ProRule" id="PRU00278"/>
    </source>
</evidence>
<dbReference type="Pfam" id="PF09312">
    <property type="entry name" value="SurA_N"/>
    <property type="match status" value="1"/>
</dbReference>
<dbReference type="Gene3D" id="3.10.50.40">
    <property type="match status" value="1"/>
</dbReference>
<accession>A0A2W5NM58</accession>
<proteinExistence type="predicted"/>
<evidence type="ECO:0000259" key="8">
    <source>
        <dbReference type="PROSITE" id="PS50198"/>
    </source>
</evidence>
<dbReference type="PANTHER" id="PTHR47637">
    <property type="entry name" value="CHAPERONE SURA"/>
    <property type="match status" value="1"/>
</dbReference>
<feature type="non-terminal residue" evidence="9">
    <location>
        <position position="355"/>
    </location>
</feature>
<dbReference type="EMBL" id="QFPP01000938">
    <property type="protein sequence ID" value="PZQ54511.1"/>
    <property type="molecule type" value="Genomic_DNA"/>
</dbReference>
<dbReference type="GO" id="GO:0003755">
    <property type="term" value="F:peptidyl-prolyl cis-trans isomerase activity"/>
    <property type="evidence" value="ECO:0007669"/>
    <property type="project" value="UniProtKB-KW"/>
</dbReference>
<evidence type="ECO:0000256" key="7">
    <source>
        <dbReference type="SAM" id="SignalP"/>
    </source>
</evidence>
<sequence length="355" mass="38478">MNFLRSTLALACAAALATTAVAQTQRAQQQQRTQRPMGITDIMRAGPVVAVPPANARPPAAPQGQRAAEYIVALVNSEPITNTEVQKRIDRILQDRAPEIERLPRAQLAQQVLEQLIGERAQLQLAKELGVRADDTAVDQGIAMVARQNDISVGELQQRITQAGMSREEFRNNVRNQILLTRLRERELEPKVKVTDAEVDQFLRDQRGGVNAPGAQDINLAQVLVAVPENASASQVEALQKRAQDIARRARAGEDFARLAAEASDAPDARNNGGALGLRNADRYPPLFVETTQSTPVGGIAGPVRSGAGFHVIKVLARERANAGADGMVTQTQVRHILIRPDGNRTPEQVVALLN</sequence>
<gene>
    <name evidence="9" type="ORF">DI563_32640</name>
</gene>
<dbReference type="SUPFAM" id="SSF109998">
    <property type="entry name" value="Triger factor/SurA peptide-binding domain-like"/>
    <property type="match status" value="1"/>
</dbReference>
<keyword evidence="5 6" id="KW-0413">Isomerase</keyword>
<dbReference type="InterPro" id="IPR046357">
    <property type="entry name" value="PPIase_dom_sf"/>
</dbReference>
<evidence type="ECO:0000256" key="5">
    <source>
        <dbReference type="ARBA" id="ARBA00023235"/>
    </source>
</evidence>
<protein>
    <submittedName>
        <fullName evidence="9">Molecular chaperone SurA</fullName>
    </submittedName>
</protein>
<reference evidence="9 10" key="1">
    <citation type="submission" date="2017-08" db="EMBL/GenBank/DDBJ databases">
        <title>Infants hospitalized years apart are colonized by the same room-sourced microbial strains.</title>
        <authorList>
            <person name="Brooks B."/>
            <person name="Olm M.R."/>
            <person name="Firek B.A."/>
            <person name="Baker R."/>
            <person name="Thomas B.C."/>
            <person name="Morowitz M.J."/>
            <person name="Banfield J.F."/>
        </authorList>
    </citation>
    <scope>NUCLEOTIDE SEQUENCE [LARGE SCALE GENOMIC DNA]</scope>
    <source>
        <strain evidence="9">S2_005_003_R2_41</strain>
    </source>
</reference>
<evidence type="ECO:0000313" key="10">
    <source>
        <dbReference type="Proteomes" id="UP000249135"/>
    </source>
</evidence>
<dbReference type="InterPro" id="IPR050280">
    <property type="entry name" value="OMP_Chaperone_SurA"/>
</dbReference>
<feature type="signal peptide" evidence="7">
    <location>
        <begin position="1"/>
        <end position="22"/>
    </location>
</feature>
<name>A0A2W5NM58_VARPD</name>
<dbReference type="Gene3D" id="1.10.4030.10">
    <property type="entry name" value="Porin chaperone SurA, peptide-binding domain"/>
    <property type="match status" value="1"/>
</dbReference>
<dbReference type="AlphaFoldDB" id="A0A2W5NM58"/>
<dbReference type="Proteomes" id="UP000249135">
    <property type="component" value="Unassembled WGS sequence"/>
</dbReference>
<keyword evidence="2" id="KW-0574">Periplasm</keyword>
<evidence type="ECO:0000256" key="2">
    <source>
        <dbReference type="ARBA" id="ARBA00022764"/>
    </source>
</evidence>
<evidence type="ECO:0000256" key="1">
    <source>
        <dbReference type="ARBA" id="ARBA00022729"/>
    </source>
</evidence>
<feature type="chain" id="PRO_5015969196" evidence="7">
    <location>
        <begin position="23"/>
        <end position="355"/>
    </location>
</feature>
<comment type="caution">
    <text evidence="9">The sequence shown here is derived from an EMBL/GenBank/DDBJ whole genome shotgun (WGS) entry which is preliminary data.</text>
</comment>
<organism evidence="9 10">
    <name type="scientific">Variovorax paradoxus</name>
    <dbReference type="NCBI Taxonomy" id="34073"/>
    <lineage>
        <taxon>Bacteria</taxon>
        <taxon>Pseudomonadati</taxon>
        <taxon>Pseudomonadota</taxon>
        <taxon>Betaproteobacteria</taxon>
        <taxon>Burkholderiales</taxon>
        <taxon>Comamonadaceae</taxon>
        <taxon>Variovorax</taxon>
    </lineage>
</organism>